<comment type="caution">
    <text evidence="1">The sequence shown here is derived from an EMBL/GenBank/DDBJ whole genome shotgun (WGS) entry which is preliminary data.</text>
</comment>
<feature type="non-terminal residue" evidence="1">
    <location>
        <position position="1"/>
    </location>
</feature>
<proteinExistence type="predicted"/>
<sequence>EFALADNSCLLDQSGASVRPDPRFIDYIWTLVKKSNSSLIDFHTHPFSDTNVGFSGIDDRSEMESFPKAVEYLGNGPHTSVVLGRNSLDGRWYNPITKTLEPIAALKILGQKLTTITPTSAKRSGWFTDKAIN</sequence>
<accession>X0ULA1</accession>
<dbReference type="AlphaFoldDB" id="X0ULA1"/>
<name>X0ULA1_9ZZZZ</name>
<evidence type="ECO:0000313" key="1">
    <source>
        <dbReference type="EMBL" id="GAF89265.1"/>
    </source>
</evidence>
<dbReference type="EMBL" id="BARS01017968">
    <property type="protein sequence ID" value="GAF89265.1"/>
    <property type="molecule type" value="Genomic_DNA"/>
</dbReference>
<evidence type="ECO:0008006" key="2">
    <source>
        <dbReference type="Google" id="ProtNLM"/>
    </source>
</evidence>
<organism evidence="1">
    <name type="scientific">marine sediment metagenome</name>
    <dbReference type="NCBI Taxonomy" id="412755"/>
    <lineage>
        <taxon>unclassified sequences</taxon>
        <taxon>metagenomes</taxon>
        <taxon>ecological metagenomes</taxon>
    </lineage>
</organism>
<gene>
    <name evidence="1" type="ORF">S01H1_29317</name>
</gene>
<reference evidence="1" key="1">
    <citation type="journal article" date="2014" name="Front. Microbiol.">
        <title>High frequency of phylogenetically diverse reductive dehalogenase-homologous genes in deep subseafloor sedimentary metagenomes.</title>
        <authorList>
            <person name="Kawai M."/>
            <person name="Futagami T."/>
            <person name="Toyoda A."/>
            <person name="Takaki Y."/>
            <person name="Nishi S."/>
            <person name="Hori S."/>
            <person name="Arai W."/>
            <person name="Tsubouchi T."/>
            <person name="Morono Y."/>
            <person name="Uchiyama I."/>
            <person name="Ito T."/>
            <person name="Fujiyama A."/>
            <person name="Inagaki F."/>
            <person name="Takami H."/>
        </authorList>
    </citation>
    <scope>NUCLEOTIDE SEQUENCE</scope>
    <source>
        <strain evidence="1">Expedition CK06-06</strain>
    </source>
</reference>
<protein>
    <recommendedName>
        <fullName evidence="2">RadC-like JAB domain-containing protein</fullName>
    </recommendedName>
</protein>